<dbReference type="CDD" id="cd19531">
    <property type="entry name" value="LCL_NRPS-like"/>
    <property type="match status" value="3"/>
</dbReference>
<accession>A0A0N7H308</accession>
<dbReference type="InterPro" id="IPR045851">
    <property type="entry name" value="AMP-bd_C_sf"/>
</dbReference>
<evidence type="ECO:0000259" key="4">
    <source>
        <dbReference type="PROSITE" id="PS50075"/>
    </source>
</evidence>
<feature type="domain" description="Carrier" evidence="4">
    <location>
        <begin position="1645"/>
        <end position="1720"/>
    </location>
</feature>
<dbReference type="Gene3D" id="3.30.559.30">
    <property type="entry name" value="Nonribosomal peptide synthetase, condensation domain"/>
    <property type="match status" value="3"/>
</dbReference>
<dbReference type="Pfam" id="PF00550">
    <property type="entry name" value="PP-binding"/>
    <property type="match status" value="3"/>
</dbReference>
<dbReference type="InterPro" id="IPR042099">
    <property type="entry name" value="ANL_N_sf"/>
</dbReference>
<dbReference type="PANTHER" id="PTHR45527:SF1">
    <property type="entry name" value="FATTY ACID SYNTHASE"/>
    <property type="match status" value="1"/>
</dbReference>
<dbReference type="GO" id="GO:0044550">
    <property type="term" value="P:secondary metabolite biosynthetic process"/>
    <property type="evidence" value="ECO:0007669"/>
    <property type="project" value="TreeGrafter"/>
</dbReference>
<feature type="domain" description="Carrier" evidence="4">
    <location>
        <begin position="2727"/>
        <end position="2802"/>
    </location>
</feature>
<dbReference type="GO" id="GO:0031177">
    <property type="term" value="F:phosphopantetheine binding"/>
    <property type="evidence" value="ECO:0007669"/>
    <property type="project" value="InterPro"/>
</dbReference>
<dbReference type="Gene3D" id="3.40.50.12780">
    <property type="entry name" value="N-terminal domain of ligase-like"/>
    <property type="match status" value="2"/>
</dbReference>
<dbReference type="InterPro" id="IPR009081">
    <property type="entry name" value="PP-bd_ACP"/>
</dbReference>
<dbReference type="Gene3D" id="3.30.559.10">
    <property type="entry name" value="Chloramphenicol acetyltransferase-like domain"/>
    <property type="match status" value="3"/>
</dbReference>
<dbReference type="InterPro" id="IPR000873">
    <property type="entry name" value="AMP-dep_synth/lig_dom"/>
</dbReference>
<dbReference type="Gene3D" id="1.10.1200.10">
    <property type="entry name" value="ACP-like"/>
    <property type="match status" value="3"/>
</dbReference>
<keyword evidence="2" id="KW-0596">Phosphopantetheine</keyword>
<evidence type="ECO:0000313" key="6">
    <source>
        <dbReference type="Proteomes" id="UP000059425"/>
    </source>
</evidence>
<dbReference type="GO" id="GO:0003824">
    <property type="term" value="F:catalytic activity"/>
    <property type="evidence" value="ECO:0007669"/>
    <property type="project" value="InterPro"/>
</dbReference>
<dbReference type="InterPro" id="IPR029058">
    <property type="entry name" value="AB_hydrolase_fold"/>
</dbReference>
<evidence type="ECO:0000256" key="2">
    <source>
        <dbReference type="ARBA" id="ARBA00022450"/>
    </source>
</evidence>
<dbReference type="InterPro" id="IPR023213">
    <property type="entry name" value="CAT-like_dom_sf"/>
</dbReference>
<dbReference type="SUPFAM" id="SSF56801">
    <property type="entry name" value="Acetyl-CoA synthetase-like"/>
    <property type="match status" value="3"/>
</dbReference>
<reference evidence="6" key="1">
    <citation type="submission" date="2015-09" db="EMBL/GenBank/DDBJ databases">
        <title>Whole genome sequence of Pseudomonas fluorescens FW300-N2C3.</title>
        <authorList>
            <person name="Ray J."/>
            <person name="Melnyk R."/>
            <person name="Deutschbauer A."/>
        </authorList>
    </citation>
    <scope>NUCLEOTIDE SEQUENCE [LARGE SCALE GENOMIC DNA]</scope>
    <source>
        <strain evidence="6">FW300-N2C3</strain>
    </source>
</reference>
<evidence type="ECO:0000256" key="3">
    <source>
        <dbReference type="ARBA" id="ARBA00022553"/>
    </source>
</evidence>
<dbReference type="EMBL" id="CP012831">
    <property type="protein sequence ID" value="ALI10220.1"/>
    <property type="molecule type" value="Genomic_DNA"/>
</dbReference>
<dbReference type="SUPFAM" id="SSF52777">
    <property type="entry name" value="CoA-dependent acyltransferases"/>
    <property type="match status" value="6"/>
</dbReference>
<dbReference type="NCBIfam" id="TIGR01733">
    <property type="entry name" value="AA-adenyl-dom"/>
    <property type="match status" value="1"/>
</dbReference>
<dbReference type="PROSITE" id="PS00455">
    <property type="entry name" value="AMP_BINDING"/>
    <property type="match status" value="2"/>
</dbReference>
<dbReference type="InterPro" id="IPR006162">
    <property type="entry name" value="Ppantetheine_attach_site"/>
</dbReference>
<sequence>MYRAMQLDPQAEHFHMTDMLLLRGQIDLERLSLSLAQTFAAHPALHIRLVPSTDSAEGVVQRFDGLMPVDCLVHDWSGLPSIEIEARLAEIRTRFGRAPFDLAAGPLFRVTLVRTRTDEAYLLMTLHHLLADDWSMGLLQQDLAARYTGVSITAEAPAPYFEFARHQEAWLQSREGAKAVAYWTALLQALPVRFPIPADRPRPTTPLLGRATVSGRLAGEVSQSLRKVGRDARGTLFPVMLAAYNVLLWRLSLCSQVPVATLVANREDGTFDRTVGLFFNTIVLVSDVRSEQPFCDFVAQVMATTLDGMQRQAVPFQYLVDRLCPMRDPARVPFTQAMFSFMAGAGRRLRIADAELEQFGGIDTGSAYDLKVTAYEKDDGVEILFEYDADLFNATTVRAWHSTYLNILADAAAQPRAPVQTLGFTQTDHKGSVLVVQDTWGAPVPPGFAGELCRHQSGEVVRTGILARRTAEGRIQPYEVRPAFFEVEGRRVEVSAIEHCAQAVTGVRQALLTFDETRGLAIHLVVEAGVFRLTALRRHLFASLPAFCVPSLFRIIPWVSESIGGIPDLDELWQTGREAETFSSSQEPRDPHETQVLDIWSQALGISSLGPDDDFLGSGGNSLTAALIVAQTNGHFGCSITLRQLFDTRTAARFAVLTYPNQASAKVRPWYEQTQVRSAHSAQIEADGSVSYPVSEAQARMWILDRLIGPSDRYVLKNVYRVDGPLDAEALGTAFAALVRRHEQLRAVFLETDGLVRQCILPVERVALNETFWDSLPGSESSPPASIAQAVDALFDLRTGPLARALLVRTRDPAVHFLYLTLHHIVADGWSLGVLFDDWLRLYSGDRALPALPGQYRDYCCWKASHAVKATVGADLSYWRERLAGASATLSLPARVRGTDVSQRGGRHGFRLSAPLYKQLSSLAGAENATVYAVLLAAFATVLSRHTGQSDLSIGVPIANRNEVGTDRIVGLFVNTVVMRLRIDASASLRDLLLVARDTVHEALAHGAAPFEAVVQALQPQRHMDASPLFETMFTFQNLPPVPSVPGELSLRGVRQPAAQAKFKLGCTLTLVEGMAYGELEFREDLLDSALIERFAADYVSVLTQWAQRPDSTCGALRVSIARPRPIAAASAPSLVGMGALWEIVHRQAQRTPDRAALRDRLTVLSYTQLDTQSARIAAALRALGLGHHARVGLCMPRSPQAIVCLLGILRAGAAYCPMDADGDIEVWREQAHGARLDALVMRSDDPVQVNGLRILSFEHLVALGGEEVPSAALHPQATAVVFRTSGSTGRPKYVSVPHEGILALIAWACDTYDPETYRHSTLATSLGFDVSLFEMFVPWALGGCGVLMDHLLVPYGGEPPLSCVSGTPSQVRALLEQRCFPVGAVTLNVAGEALPPDLVQRIFEQTQVHRIVNLYGPTECSIYASCEDIRRNGGPIETVRIGHPPPHVSMYVIDTMGCEAPEGVAGEICIGGRGLAHGYTGQAALTAEHFLPDPFSGVPGARMYRTRDIGRVDSEGAVSYLGRADGVQKLRGIWVNFHELAADIRACPGVGDAVVLPIPAQEGEGETGVVAFCVPEDGAHFDEASLRRLFRQHVGRTRPLAYGRIINRFVRLDVLPLTPNGKVDLQSLASLVPGRPVRSSGAVVQTDLLWHALRDAWSRALNVEDLDESDDFFVQGGHSLLALRMLGDIEASTGLALPFASIFEFPVFAEFVEEAARVARMQARPDAAAGPIQRVRRGDGSHLPVSAAQRRLWFLDQFEQGTHHNVPIMLHLHGATDADRLIQAVRACLHCHEVFRTSFHFVDGDIVASIADATAIEPLLDDWSMLTPQVRRDRESAWRQDQATHRFDLSRPGLGRVQLARLGHDEWLLAMVFHHIVTDGASIALLTREIGQRYGCPDRVPAPQLQYVDYAAWDRRNANNPAHQEHLAYWTTQLSDAPAFLSLPADYPRPVVSSHAGAAHAFLLPREELEDAGRLFAQLGVSRFTGLLTLFKLAVHHHTGSRDICIGTPVTNRRALPTHVMQGYFLDMLVIRTRFVATDTLADLIANVSALCSAAFRHQAPGFDAIVERLQPERTSGYHPMFQLAFVYTDGAAPDSETPDLRWVASQGGNRGAQFDLTCHCNETLEGLWVTLDYKTELYAPQTIVRFGDYLRRCLALLRHQVQEPIASFPIAHAPESVGRIAVGPQVVDKRLADGFERQASLNPDAIAVKTTAGDFSYATLETQANRLAARLLRDGLQPGERVAVCLERNESLLVALLAISKAGGCFVPFDSQTPLLRLQGILTRHAIRRLVTTHALLAPLSGVAQPLALSHLYDFGTFTVAPAWPGVGCIVGRQDWAGESDERVSAQRSSRLPAYVIFTSGSTGMPKGVVIGHAAACSTIDWINARFGIKTGDRLMWCASVGFDLSIYDLFGTLAAGGTVCVADRGMLADPVILASYLTHWEITIWNSAPAALQFALSGCEVLGAAYRCDSLRLVMLSGDRIPVKLPAAGSVPFPNAHWHALGGATEAAIWSNHYEIGDREGALAISRTPAIPYGRAFGAATYYVMNNDFQVCPDGVEGELFIGGGCLADAYLDAPDLTAERFLPNPFEAGARLYRTGDRAKRDAFGTLWILGRWDNQVKVRGHRIELGEVENTLQGLDQVKCAVVLKDALRDAIYAYVECHAPGVLDCAEIHQHLANRLPYYMIPSAIYPIEAWPMTANGKLDRGQLSRSHEDVEAKRHHAPLPAAGTVAHQLGAIWEAVLQVPVNDPDRSFFDYGGSSLKAIEMLHKVAAHFGTALRVRDIFHHQTLSLFATCIERRGANVYALESNDAVTLWKPGDTALPALVLIAPPGADGACYAALMDELSPLPCAIYTVSLTLSVLRRWHEGLDHTIDALCLELACAIADAGITKFVPCGWSFGGTLAAHIQRHDGERKLSPPALSLLIDSFEADVVACAIASGEKSGRSFDGPIGSGLLPVDADDAARAELVSLSFAVLQAGNGNKTIPAQSRIELIESMRGASTRASASWPGQRLLRTDVLDAHHYEMLHQPWAKEVATWIKTCLGRTHEFQFLTMQRD</sequence>
<name>A0A0N7H308_PSEFL</name>
<evidence type="ECO:0000256" key="1">
    <source>
        <dbReference type="ARBA" id="ARBA00001957"/>
    </source>
</evidence>
<dbReference type="GO" id="GO:0043041">
    <property type="term" value="P:amino acid activation for nonribosomal peptide biosynthetic process"/>
    <property type="evidence" value="ECO:0007669"/>
    <property type="project" value="TreeGrafter"/>
</dbReference>
<dbReference type="InterPro" id="IPR036736">
    <property type="entry name" value="ACP-like_sf"/>
</dbReference>
<dbReference type="InterPro" id="IPR020806">
    <property type="entry name" value="PKS_PP-bd"/>
</dbReference>
<dbReference type="Pfam" id="PF00501">
    <property type="entry name" value="AMP-binding"/>
    <property type="match status" value="2"/>
</dbReference>
<dbReference type="SMART" id="SM00823">
    <property type="entry name" value="PKS_PP"/>
    <property type="match status" value="1"/>
</dbReference>
<dbReference type="Pfam" id="PF00668">
    <property type="entry name" value="Condensation"/>
    <property type="match status" value="3"/>
</dbReference>
<keyword evidence="3" id="KW-0597">Phosphoprotein</keyword>
<dbReference type="GO" id="GO:0005737">
    <property type="term" value="C:cytoplasm"/>
    <property type="evidence" value="ECO:0007669"/>
    <property type="project" value="TreeGrafter"/>
</dbReference>
<dbReference type="InterPro" id="IPR020845">
    <property type="entry name" value="AMP-binding_CS"/>
</dbReference>
<dbReference type="Proteomes" id="UP000059425">
    <property type="component" value="Chromosome"/>
</dbReference>
<dbReference type="Gene3D" id="3.30.300.30">
    <property type="match status" value="3"/>
</dbReference>
<dbReference type="InterPro" id="IPR001242">
    <property type="entry name" value="Condensation_dom"/>
</dbReference>
<protein>
    <submittedName>
        <fullName evidence="5">Non-ribosomal peptide synthetase</fullName>
    </submittedName>
</protein>
<dbReference type="SUPFAM" id="SSF53474">
    <property type="entry name" value="alpha/beta-Hydrolases"/>
    <property type="match status" value="1"/>
</dbReference>
<dbReference type="PROSITE" id="PS00012">
    <property type="entry name" value="PHOSPHOPANTETHEINE"/>
    <property type="match status" value="1"/>
</dbReference>
<comment type="cofactor">
    <cofactor evidence="1">
        <name>pantetheine 4'-phosphate</name>
        <dbReference type="ChEBI" id="CHEBI:47942"/>
    </cofactor>
</comment>
<organism evidence="5 6">
    <name type="scientific">Pseudomonas fluorescens</name>
    <dbReference type="NCBI Taxonomy" id="294"/>
    <lineage>
        <taxon>Bacteria</taxon>
        <taxon>Pseudomonadati</taxon>
        <taxon>Pseudomonadota</taxon>
        <taxon>Gammaproteobacteria</taxon>
        <taxon>Pseudomonadales</taxon>
        <taxon>Pseudomonadaceae</taxon>
        <taxon>Pseudomonas</taxon>
    </lineage>
</organism>
<dbReference type="PANTHER" id="PTHR45527">
    <property type="entry name" value="NONRIBOSOMAL PEPTIDE SYNTHETASE"/>
    <property type="match status" value="1"/>
</dbReference>
<reference evidence="5 6" key="2">
    <citation type="journal article" date="2018" name="Nature">
        <title>Mutant phenotypes for thousands of bacterial genes of unknown function.</title>
        <authorList>
            <person name="Price M.N."/>
            <person name="Wetmore K.M."/>
            <person name="Waters R.J."/>
            <person name="Callaghan M."/>
            <person name="Ray J."/>
            <person name="Liu H."/>
            <person name="Kuehl J.V."/>
            <person name="Melnyk R.A."/>
            <person name="Lamson J.S."/>
            <person name="Suh Y."/>
            <person name="Carlson H.K."/>
            <person name="Esquivel Z."/>
            <person name="Sadeeshkumar H."/>
            <person name="Chakraborty R."/>
            <person name="Zane G.M."/>
            <person name="Rubin B.E."/>
            <person name="Wall J.D."/>
            <person name="Visel A."/>
            <person name="Bristow J."/>
            <person name="Blow M.J."/>
            <person name="Arkin A.P."/>
            <person name="Deutschbauer A.M."/>
        </authorList>
    </citation>
    <scope>NUCLEOTIDE SEQUENCE [LARGE SCALE GENOMIC DNA]</scope>
    <source>
        <strain evidence="5 6">FW300-N2C3</strain>
    </source>
</reference>
<dbReference type="Gene3D" id="3.40.50.1820">
    <property type="entry name" value="alpha/beta hydrolase"/>
    <property type="match status" value="1"/>
</dbReference>
<evidence type="ECO:0000313" key="5">
    <source>
        <dbReference type="EMBL" id="ALI10220.1"/>
    </source>
</evidence>
<gene>
    <name evidence="5" type="ORF">AO356_26530</name>
</gene>
<dbReference type="SUPFAM" id="SSF47336">
    <property type="entry name" value="ACP-like"/>
    <property type="match status" value="3"/>
</dbReference>
<feature type="domain" description="Carrier" evidence="4">
    <location>
        <begin position="587"/>
        <end position="662"/>
    </location>
</feature>
<dbReference type="InterPro" id="IPR010071">
    <property type="entry name" value="AA_adenyl_dom"/>
</dbReference>
<dbReference type="PROSITE" id="PS50075">
    <property type="entry name" value="CARRIER"/>
    <property type="match status" value="3"/>
</dbReference>
<proteinExistence type="predicted"/>